<evidence type="ECO:0000313" key="2">
    <source>
        <dbReference type="EMBL" id="ANZ45204.1"/>
    </source>
</evidence>
<dbReference type="KEGG" id="cpor:BED41_09040"/>
<dbReference type="RefSeq" id="WP_066745050.1">
    <property type="nucleotide sequence ID" value="NZ_CP016757.1"/>
</dbReference>
<protein>
    <recommendedName>
        <fullName evidence="1">Polymerase nucleotidyl transferase domain-containing protein</fullName>
    </recommendedName>
</protein>
<dbReference type="Proteomes" id="UP000093044">
    <property type="component" value="Chromosome"/>
</dbReference>
<dbReference type="CDD" id="cd05403">
    <property type="entry name" value="NT_KNTase_like"/>
    <property type="match status" value="1"/>
</dbReference>
<dbReference type="GO" id="GO:0016779">
    <property type="term" value="F:nucleotidyltransferase activity"/>
    <property type="evidence" value="ECO:0007669"/>
    <property type="project" value="InterPro"/>
</dbReference>
<keyword evidence="3" id="KW-1185">Reference proteome</keyword>
<evidence type="ECO:0000313" key="3">
    <source>
        <dbReference type="Proteomes" id="UP000093044"/>
    </source>
</evidence>
<proteinExistence type="predicted"/>
<accession>A0A1B2I5G2</accession>
<dbReference type="SUPFAM" id="SSF81301">
    <property type="entry name" value="Nucleotidyltransferase"/>
    <property type="match status" value="1"/>
</dbReference>
<dbReference type="Pfam" id="PF01909">
    <property type="entry name" value="NTP_transf_2"/>
    <property type="match status" value="1"/>
</dbReference>
<dbReference type="InterPro" id="IPR043519">
    <property type="entry name" value="NT_sf"/>
</dbReference>
<dbReference type="InterPro" id="IPR002934">
    <property type="entry name" value="Polymerase_NTP_transf_dom"/>
</dbReference>
<reference evidence="2" key="1">
    <citation type="submission" date="2016-08" db="EMBL/GenBank/DDBJ databases">
        <title>Complete genome of Cloacibacillus porcorum.</title>
        <authorList>
            <person name="Looft T."/>
            <person name="Bayles D.O."/>
            <person name="Alt D.P."/>
        </authorList>
    </citation>
    <scope>NUCLEOTIDE SEQUENCE [LARGE SCALE GENOMIC DNA]</scope>
    <source>
        <strain evidence="2">CL-84</strain>
    </source>
</reference>
<sequence>MTIDIEKWSSDLTERLRGVYGERLLFAGLQGSYGRGEAAPDSDIDIVVILKSLSVSDLDSYRAVLDGMPHGELACGFISGERELLSWTPSELFILYFDTVPLYGSLGLLSRLFDEGAAAGAVRDGACAIYHGGCHNYLYEKSADILVSLYKSAFFVLRAKYFCESGHYVKKRTELVSLLEGGDLAVLELWTSLQSDGLGSAEFRAASELLISWSSEVISKYS</sequence>
<dbReference type="EMBL" id="CP016757">
    <property type="protein sequence ID" value="ANZ45204.1"/>
    <property type="molecule type" value="Genomic_DNA"/>
</dbReference>
<dbReference type="AlphaFoldDB" id="A0A1B2I5G2"/>
<dbReference type="OrthoDB" id="358345at2"/>
<evidence type="ECO:0000259" key="1">
    <source>
        <dbReference type="Pfam" id="PF01909"/>
    </source>
</evidence>
<dbReference type="Gene3D" id="3.30.460.10">
    <property type="entry name" value="Beta Polymerase, domain 2"/>
    <property type="match status" value="1"/>
</dbReference>
<organism evidence="2 3">
    <name type="scientific">Cloacibacillus porcorum</name>
    <dbReference type="NCBI Taxonomy" id="1197717"/>
    <lineage>
        <taxon>Bacteria</taxon>
        <taxon>Thermotogati</taxon>
        <taxon>Synergistota</taxon>
        <taxon>Synergistia</taxon>
        <taxon>Synergistales</taxon>
        <taxon>Synergistaceae</taxon>
        <taxon>Cloacibacillus</taxon>
    </lineage>
</organism>
<gene>
    <name evidence="2" type="ORF">BED41_09040</name>
</gene>
<dbReference type="GeneID" id="83057992"/>
<name>A0A1B2I5G2_9BACT</name>
<feature type="domain" description="Polymerase nucleotidyl transferase" evidence="1">
    <location>
        <begin position="29"/>
        <end position="53"/>
    </location>
</feature>